<dbReference type="RefSeq" id="WP_407690365.1">
    <property type="nucleotide sequence ID" value="NZ_FNEV01000002.1"/>
</dbReference>
<dbReference type="AlphaFoldDB" id="A0A1G8RH52"/>
<dbReference type="Pfam" id="PF10842">
    <property type="entry name" value="DUF2642"/>
    <property type="match status" value="1"/>
</dbReference>
<dbReference type="Proteomes" id="UP000199225">
    <property type="component" value="Unassembled WGS sequence"/>
</dbReference>
<evidence type="ECO:0000313" key="2">
    <source>
        <dbReference type="Proteomes" id="UP000199225"/>
    </source>
</evidence>
<dbReference type="InterPro" id="IPR020139">
    <property type="entry name" value="DUF2642"/>
</dbReference>
<name>A0A1G8RH52_9BACI</name>
<evidence type="ECO:0000313" key="1">
    <source>
        <dbReference type="EMBL" id="SDJ16239.1"/>
    </source>
</evidence>
<protein>
    <recommendedName>
        <fullName evidence="3">DUF2642 domain-containing protein</fullName>
    </recommendedName>
</protein>
<sequence length="82" mass="9189">MRPNEMMYSGASPNRPMQVVVVEPYVYAALQSLMGKRAVIDTSRGSVSGTVMDVKPDHVVLQERDSAFFVRISEIVWIMPES</sequence>
<keyword evidence="2" id="KW-1185">Reference proteome</keyword>
<organism evidence="1 2">
    <name type="scientific">Salimicrobium halophilum</name>
    <dbReference type="NCBI Taxonomy" id="86666"/>
    <lineage>
        <taxon>Bacteria</taxon>
        <taxon>Bacillati</taxon>
        <taxon>Bacillota</taxon>
        <taxon>Bacilli</taxon>
        <taxon>Bacillales</taxon>
        <taxon>Bacillaceae</taxon>
        <taxon>Salimicrobium</taxon>
    </lineage>
</organism>
<accession>A0A1G8RH52</accession>
<dbReference type="EMBL" id="FNEV01000002">
    <property type="protein sequence ID" value="SDJ16239.1"/>
    <property type="molecule type" value="Genomic_DNA"/>
</dbReference>
<proteinExistence type="predicted"/>
<evidence type="ECO:0008006" key="3">
    <source>
        <dbReference type="Google" id="ProtNLM"/>
    </source>
</evidence>
<gene>
    <name evidence="1" type="ORF">SAMN04490247_1028</name>
</gene>
<reference evidence="2" key="1">
    <citation type="submission" date="2016-10" db="EMBL/GenBank/DDBJ databases">
        <authorList>
            <person name="Varghese N."/>
            <person name="Submissions S."/>
        </authorList>
    </citation>
    <scope>NUCLEOTIDE SEQUENCE [LARGE SCALE GENOMIC DNA]</scope>
    <source>
        <strain evidence="2">DSM 4771</strain>
    </source>
</reference>